<dbReference type="AlphaFoldDB" id="A0AAJ2BLH0"/>
<dbReference type="Proteomes" id="UP001268036">
    <property type="component" value="Unassembled WGS sequence"/>
</dbReference>
<protein>
    <submittedName>
        <fullName evidence="3">Uncharacterized protein involved in exopolysaccharide biosynthesis</fullName>
    </submittedName>
</protein>
<dbReference type="GO" id="GO:0004713">
    <property type="term" value="F:protein tyrosine kinase activity"/>
    <property type="evidence" value="ECO:0007669"/>
    <property type="project" value="TreeGrafter"/>
</dbReference>
<evidence type="ECO:0000256" key="1">
    <source>
        <dbReference type="SAM" id="Coils"/>
    </source>
</evidence>
<name>A0AAJ2BLH0_9PSED</name>
<keyword evidence="2" id="KW-0812">Transmembrane</keyword>
<feature type="transmembrane region" description="Helical" evidence="2">
    <location>
        <begin position="21"/>
        <end position="39"/>
    </location>
</feature>
<reference evidence="3" key="1">
    <citation type="submission" date="2023-08" db="EMBL/GenBank/DDBJ databases">
        <title>Functional and genomic diversity of the sorghum phyllosphere microbiome.</title>
        <authorList>
            <person name="Shade A."/>
        </authorList>
    </citation>
    <scope>NUCLEOTIDE SEQUENCE</scope>
    <source>
        <strain evidence="3">SORGH_AS_0201</strain>
    </source>
</reference>
<accession>A0AAJ2BLH0</accession>
<sequence length="667" mass="74512">MIEIRSLRDLLRLFFIFRREFRLAFCVTVVVAILGAFLLPRQYESSARLLVKPGLNNTLPIEASDRQTLVAPSTQRDPILDEEQLFTGRPIALKVADSYLQFSAGARPDGLWKAVKWQLKQALNEVKDGLRAVLQSLGLAEAQSPAERLADELIKRMSVTHEPGSSVMVASLRWDDPAVAQRLVQVWVDAYLESRTTSLERKSLYAFYQEQTASTGRRVEQLKVQLAGYLGRIGSSSVQDYLHDQSNALQRMTAERFQTSAEIASLTSSLSSARQQIAALPQQVVTEESSTLNPDRLDLQRQLNGLVVERERLLRVFLPGTEPLKQIDQNIAELRKQVNQQAEHVKSSTNRAPNGIVINLKQQLADGTVRLASLKAQLAQQDLQINGVRAELEKVMAEEPEISRVMRELQVAQQNFLLYADNLEKARIDRALDSSRISNIAIIEQPTFNPSRVFPKSLLIILLCIPAGLAVGLLVIYLCYLLDQRIHDGGRLQARFGIPVWTTLQELDDPRRDDPAFTANLYRLLSQLPLERIREQGLRVGLTSTRHGEGCSFVAERLATLLHDQGFSVRLLDSAEGAPPGVVTTQPGEVVLLVASALAANSQAFLYLHQADLIALVVRARSGTVPMLESTLAMLDTAFKRTDGIIVNFRRFEVPSRLLDFLHRTRG</sequence>
<keyword evidence="2" id="KW-1133">Transmembrane helix</keyword>
<gene>
    <name evidence="3" type="ORF">QE440_004099</name>
</gene>
<dbReference type="EMBL" id="JAVJAF010000001">
    <property type="protein sequence ID" value="MDR6236358.1"/>
    <property type="molecule type" value="Genomic_DNA"/>
</dbReference>
<organism evidence="3 4">
    <name type="scientific">Pseudomonas oryzihabitans</name>
    <dbReference type="NCBI Taxonomy" id="47885"/>
    <lineage>
        <taxon>Bacteria</taxon>
        <taxon>Pseudomonadati</taxon>
        <taxon>Pseudomonadota</taxon>
        <taxon>Gammaproteobacteria</taxon>
        <taxon>Pseudomonadales</taxon>
        <taxon>Pseudomonadaceae</taxon>
        <taxon>Pseudomonas</taxon>
    </lineage>
</organism>
<comment type="caution">
    <text evidence="3">The sequence shown here is derived from an EMBL/GenBank/DDBJ whole genome shotgun (WGS) entry which is preliminary data.</text>
</comment>
<dbReference type="GO" id="GO:0005886">
    <property type="term" value="C:plasma membrane"/>
    <property type="evidence" value="ECO:0007669"/>
    <property type="project" value="TreeGrafter"/>
</dbReference>
<evidence type="ECO:0000313" key="3">
    <source>
        <dbReference type="EMBL" id="MDR6236358.1"/>
    </source>
</evidence>
<dbReference type="InterPro" id="IPR027417">
    <property type="entry name" value="P-loop_NTPase"/>
</dbReference>
<evidence type="ECO:0000256" key="2">
    <source>
        <dbReference type="SAM" id="Phobius"/>
    </source>
</evidence>
<dbReference type="InterPro" id="IPR050445">
    <property type="entry name" value="Bact_polysacc_biosynth/exp"/>
</dbReference>
<dbReference type="PANTHER" id="PTHR32309">
    <property type="entry name" value="TYROSINE-PROTEIN KINASE"/>
    <property type="match status" value="1"/>
</dbReference>
<evidence type="ECO:0000313" key="4">
    <source>
        <dbReference type="Proteomes" id="UP001268036"/>
    </source>
</evidence>
<dbReference type="RefSeq" id="WP_309761349.1">
    <property type="nucleotide sequence ID" value="NZ_JAVJAF010000001.1"/>
</dbReference>
<proteinExistence type="predicted"/>
<keyword evidence="2" id="KW-0472">Membrane</keyword>
<feature type="transmembrane region" description="Helical" evidence="2">
    <location>
        <begin position="458"/>
        <end position="482"/>
    </location>
</feature>
<dbReference type="Gene3D" id="3.40.50.300">
    <property type="entry name" value="P-loop containing nucleotide triphosphate hydrolases"/>
    <property type="match status" value="1"/>
</dbReference>
<feature type="coiled-coil region" evidence="1">
    <location>
        <begin position="324"/>
        <end position="398"/>
    </location>
</feature>
<keyword evidence="1" id="KW-0175">Coiled coil</keyword>
<dbReference type="PANTHER" id="PTHR32309:SF13">
    <property type="entry name" value="FERRIC ENTEROBACTIN TRANSPORT PROTEIN FEPE"/>
    <property type="match status" value="1"/>
</dbReference>
<dbReference type="CDD" id="cd01983">
    <property type="entry name" value="SIMIBI"/>
    <property type="match status" value="1"/>
</dbReference>